<dbReference type="OrthoDB" id="3071324at2759"/>
<name>A0A067T132_GALM3</name>
<dbReference type="Gene3D" id="3.80.10.10">
    <property type="entry name" value="Ribonuclease Inhibitor"/>
    <property type="match status" value="1"/>
</dbReference>
<dbReference type="Proteomes" id="UP000027222">
    <property type="component" value="Unassembled WGS sequence"/>
</dbReference>
<dbReference type="AlphaFoldDB" id="A0A067T132"/>
<dbReference type="EMBL" id="KL142377">
    <property type="protein sequence ID" value="KDR76890.1"/>
    <property type="molecule type" value="Genomic_DNA"/>
</dbReference>
<dbReference type="InterPro" id="IPR032675">
    <property type="entry name" value="LRR_dom_sf"/>
</dbReference>
<gene>
    <name evidence="2" type="ORF">GALMADRAFT_245998</name>
</gene>
<organism evidence="2 3">
    <name type="scientific">Galerina marginata (strain CBS 339.88)</name>
    <dbReference type="NCBI Taxonomy" id="685588"/>
    <lineage>
        <taxon>Eukaryota</taxon>
        <taxon>Fungi</taxon>
        <taxon>Dikarya</taxon>
        <taxon>Basidiomycota</taxon>
        <taxon>Agaricomycotina</taxon>
        <taxon>Agaricomycetes</taxon>
        <taxon>Agaricomycetidae</taxon>
        <taxon>Agaricales</taxon>
        <taxon>Agaricineae</taxon>
        <taxon>Strophariaceae</taxon>
        <taxon>Galerina</taxon>
    </lineage>
</organism>
<proteinExistence type="predicted"/>
<evidence type="ECO:0000313" key="3">
    <source>
        <dbReference type="Proteomes" id="UP000027222"/>
    </source>
</evidence>
<evidence type="ECO:0000313" key="2">
    <source>
        <dbReference type="EMBL" id="KDR76890.1"/>
    </source>
</evidence>
<dbReference type="SUPFAM" id="SSF52058">
    <property type="entry name" value="L domain-like"/>
    <property type="match status" value="1"/>
</dbReference>
<dbReference type="InterPro" id="IPR001810">
    <property type="entry name" value="F-box_dom"/>
</dbReference>
<dbReference type="Pfam" id="PF12937">
    <property type="entry name" value="F-box-like"/>
    <property type="match status" value="1"/>
</dbReference>
<evidence type="ECO:0000259" key="1">
    <source>
        <dbReference type="PROSITE" id="PS50181"/>
    </source>
</evidence>
<protein>
    <recommendedName>
        <fullName evidence="1">F-box domain-containing protein</fullName>
    </recommendedName>
</protein>
<accession>A0A067T132</accession>
<dbReference type="SUPFAM" id="SSF81383">
    <property type="entry name" value="F-box domain"/>
    <property type="match status" value="1"/>
</dbReference>
<keyword evidence="3" id="KW-1185">Reference proteome</keyword>
<dbReference type="HOGENOM" id="CLU_035830_0_0_1"/>
<dbReference type="CDD" id="cd09917">
    <property type="entry name" value="F-box_SF"/>
    <property type="match status" value="1"/>
</dbReference>
<dbReference type="InterPro" id="IPR036047">
    <property type="entry name" value="F-box-like_dom_sf"/>
</dbReference>
<dbReference type="PROSITE" id="PS50181">
    <property type="entry name" value="FBOX"/>
    <property type="match status" value="1"/>
</dbReference>
<reference evidence="3" key="1">
    <citation type="journal article" date="2014" name="Proc. Natl. Acad. Sci. U.S.A.">
        <title>Extensive sampling of basidiomycete genomes demonstrates inadequacy of the white-rot/brown-rot paradigm for wood decay fungi.</title>
        <authorList>
            <person name="Riley R."/>
            <person name="Salamov A.A."/>
            <person name="Brown D.W."/>
            <person name="Nagy L.G."/>
            <person name="Floudas D."/>
            <person name="Held B.W."/>
            <person name="Levasseur A."/>
            <person name="Lombard V."/>
            <person name="Morin E."/>
            <person name="Otillar R."/>
            <person name="Lindquist E.A."/>
            <person name="Sun H."/>
            <person name="LaButti K.M."/>
            <person name="Schmutz J."/>
            <person name="Jabbour D."/>
            <person name="Luo H."/>
            <person name="Baker S.E."/>
            <person name="Pisabarro A.G."/>
            <person name="Walton J.D."/>
            <person name="Blanchette R.A."/>
            <person name="Henrissat B."/>
            <person name="Martin F."/>
            <person name="Cullen D."/>
            <person name="Hibbett D.S."/>
            <person name="Grigoriev I.V."/>
        </authorList>
    </citation>
    <scope>NUCLEOTIDE SEQUENCE [LARGE SCALE GENOMIC DNA]</scope>
    <source>
        <strain evidence="3">CBS 339.88</strain>
    </source>
</reference>
<feature type="domain" description="F-box" evidence="1">
    <location>
        <begin position="1"/>
        <end position="38"/>
    </location>
</feature>
<sequence>MPIIDLPTEILLEIGSHLGFEDLSRTHLSMTCKRFYRVFIPAILKEQVEHIGKLIAESQVIIHKNFGAQKPARVTQREFIRVRPPFHISYSKIVIHISNTRKDLWCVKSLIARAFYLHDVVLQPSQTCSLRQLVLILIACAVRRDIRLTVSGTITGSESEPPFTIQLESAGSLVVAEEKKAVAPAKTVAPPKTVTPASRKRERYPPSLQKVSGLLSKFASKRREERPPLTITRTATPPALSLEDKVDPPIAVKPQFVVVIPSQLHLSSLTIDGGTLFLPALYPFTLNILNCGSIRSLSLSHIRLTSLKWSEILPSITMLTLTKLSVCKSSVAFPVLLAFLDRHPSLETLDLTGYDVVGDVTLPPTDLLPNLNLLIAGSEYIIPFLEHKKLGHFLALQHLYLQTPKDVIYTVSYPYPKHPNHSVYDLLCRGHFTDLCLTLEHFAMSGLLEWLLPGADAEEVPHIRQLSCLRKLVIAKGHLWVATTSQIMPKLLQWVCILLNETYFLIKKRPGGFDSPLSEDHQIVERFIWLTCPHLEILQLDIEEPGQSPIWLTRISYE</sequence>